<dbReference type="EMBL" id="CP000302">
    <property type="protein sequence ID" value="ABE53514.1"/>
    <property type="molecule type" value="Genomic_DNA"/>
</dbReference>
<dbReference type="PANTHER" id="PTHR42739:SF1">
    <property type="entry name" value="MALATE SYNTHASE G"/>
    <property type="match status" value="1"/>
</dbReference>
<proteinExistence type="predicted"/>
<dbReference type="KEGG" id="sdn:Sden_0217"/>
<dbReference type="InterPro" id="IPR048357">
    <property type="entry name" value="MSG_insertion"/>
</dbReference>
<protein>
    <submittedName>
        <fullName evidence="2">Malate synthase domain protein</fullName>
    </submittedName>
</protein>
<dbReference type="AlphaFoldDB" id="Q12SR2"/>
<dbReference type="STRING" id="318161.Sden_0217"/>
<sequence length="169" mass="18582">MNMSLMNNVQTNQYLDSNTETNNVAALTQGVVATSTPSAKAKQFLDRHFPLSQGSHLEVMSYLVYYTHLIAFMADGSQSGLKRPRQFVALSGHKSEPSCLVLKDGKTHLAINIDRQGPLGSQDLAGVNDVLLQTMPHTKLTQEWTSLLNQDMLTRPLSVTAKDGSDYCL</sequence>
<dbReference type="Proteomes" id="UP000001982">
    <property type="component" value="Chromosome"/>
</dbReference>
<dbReference type="InterPro" id="IPR006253">
    <property type="entry name" value="Malate_synthG"/>
</dbReference>
<dbReference type="PANTHER" id="PTHR42739">
    <property type="entry name" value="MALATE SYNTHASE G"/>
    <property type="match status" value="1"/>
</dbReference>
<dbReference type="Gene3D" id="2.170.170.11">
    <property type="entry name" value="Malate synthase G - maily-beta sub-domain"/>
    <property type="match status" value="1"/>
</dbReference>
<dbReference type="InterPro" id="IPR011076">
    <property type="entry name" value="Malate_synth_sf"/>
</dbReference>
<dbReference type="RefSeq" id="WP_011494681.1">
    <property type="nucleotide sequence ID" value="NC_007954.1"/>
</dbReference>
<dbReference type="eggNOG" id="COG2225">
    <property type="taxonomic scope" value="Bacteria"/>
</dbReference>
<feature type="domain" description="Malate synthase G alpha-beta insertion" evidence="1">
    <location>
        <begin position="39"/>
        <end position="103"/>
    </location>
</feature>
<name>Q12SR2_SHEDO</name>
<dbReference type="GO" id="GO:0004474">
    <property type="term" value="F:malate synthase activity"/>
    <property type="evidence" value="ECO:0007669"/>
    <property type="project" value="InterPro"/>
</dbReference>
<dbReference type="GO" id="GO:0000287">
    <property type="term" value="F:magnesium ion binding"/>
    <property type="evidence" value="ECO:0007669"/>
    <property type="project" value="TreeGrafter"/>
</dbReference>
<keyword evidence="3" id="KW-1185">Reference proteome</keyword>
<dbReference type="GO" id="GO:0009436">
    <property type="term" value="P:glyoxylate catabolic process"/>
    <property type="evidence" value="ECO:0007669"/>
    <property type="project" value="TreeGrafter"/>
</dbReference>
<accession>Q12SR2</accession>
<reference evidence="2 3" key="1">
    <citation type="submission" date="2006-03" db="EMBL/GenBank/DDBJ databases">
        <title>Complete sequence of Shewanella denitrificans OS217.</title>
        <authorList>
            <consortium name="US DOE Joint Genome Institute"/>
            <person name="Copeland A."/>
            <person name="Lucas S."/>
            <person name="Lapidus A."/>
            <person name="Barry K."/>
            <person name="Detter J.C."/>
            <person name="Glavina del Rio T."/>
            <person name="Hammon N."/>
            <person name="Israni S."/>
            <person name="Dalin E."/>
            <person name="Tice H."/>
            <person name="Pitluck S."/>
            <person name="Brettin T."/>
            <person name="Bruce D."/>
            <person name="Han C."/>
            <person name="Tapia R."/>
            <person name="Gilna P."/>
            <person name="Kiss H."/>
            <person name="Schmutz J."/>
            <person name="Larimer F."/>
            <person name="Land M."/>
            <person name="Hauser L."/>
            <person name="Kyrpides N."/>
            <person name="Lykidis A."/>
            <person name="Richardson P."/>
        </authorList>
    </citation>
    <scope>NUCLEOTIDE SEQUENCE [LARGE SCALE GENOMIC DNA]</scope>
    <source>
        <strain evidence="3">OS217 / ATCC BAA-1090 / DSM 15013</strain>
    </source>
</reference>
<evidence type="ECO:0000313" key="3">
    <source>
        <dbReference type="Proteomes" id="UP000001982"/>
    </source>
</evidence>
<evidence type="ECO:0000259" key="1">
    <source>
        <dbReference type="Pfam" id="PF20658"/>
    </source>
</evidence>
<organism evidence="2 3">
    <name type="scientific">Shewanella denitrificans (strain OS217 / ATCC BAA-1090 / DSM 15013)</name>
    <dbReference type="NCBI Taxonomy" id="318161"/>
    <lineage>
        <taxon>Bacteria</taxon>
        <taxon>Pseudomonadati</taxon>
        <taxon>Pseudomonadota</taxon>
        <taxon>Gammaproteobacteria</taxon>
        <taxon>Alteromonadales</taxon>
        <taxon>Shewanellaceae</taxon>
        <taxon>Shewanella</taxon>
    </lineage>
</organism>
<evidence type="ECO:0000313" key="2">
    <source>
        <dbReference type="EMBL" id="ABE53514.1"/>
    </source>
</evidence>
<dbReference type="SUPFAM" id="SSF51645">
    <property type="entry name" value="Malate synthase G"/>
    <property type="match status" value="1"/>
</dbReference>
<dbReference type="Pfam" id="PF20658">
    <property type="entry name" value="MSG_insertion"/>
    <property type="match status" value="1"/>
</dbReference>
<gene>
    <name evidence="2" type="ordered locus">Sden_0217</name>
</gene>
<dbReference type="GO" id="GO:0005829">
    <property type="term" value="C:cytosol"/>
    <property type="evidence" value="ECO:0007669"/>
    <property type="project" value="TreeGrafter"/>
</dbReference>
<dbReference type="NCBIfam" id="NF006511">
    <property type="entry name" value="PRK08951.1"/>
    <property type="match status" value="1"/>
</dbReference>
<dbReference type="OrthoDB" id="5899875at2"/>
<dbReference type="GO" id="GO:0006097">
    <property type="term" value="P:glyoxylate cycle"/>
    <property type="evidence" value="ECO:0007669"/>
    <property type="project" value="InterPro"/>
</dbReference>
<dbReference type="HOGENOM" id="CLU_133826_0_0_6"/>